<sequence length="166" mass="17316" precursor="true">MKRFIFALCLAALALTAIPKAQADHHDHKDIVDTAVAAKFNTLVAAVKAGGLVEALKGDGPFTVFAPTDEAFAALPAGTVESLLEPANKAKLQAILKYHVVSGKVTAKQVVKLDKAPTLEGNDVKISVVDGAVMINNAKVAKADVMCSNGVIHVIDKVLLPPASKE</sequence>
<feature type="signal peptide" evidence="1">
    <location>
        <begin position="1"/>
        <end position="23"/>
    </location>
</feature>
<dbReference type="Proteomes" id="UP000320672">
    <property type="component" value="Chromosome"/>
</dbReference>
<dbReference type="InterPro" id="IPR000782">
    <property type="entry name" value="FAS1_domain"/>
</dbReference>
<dbReference type="Pfam" id="PF02469">
    <property type="entry name" value="Fasciclin"/>
    <property type="match status" value="1"/>
</dbReference>
<dbReference type="PANTHER" id="PTHR10900">
    <property type="entry name" value="PERIOSTIN-RELATED"/>
    <property type="match status" value="1"/>
</dbReference>
<feature type="domain" description="FAS1" evidence="2">
    <location>
        <begin position="27"/>
        <end position="159"/>
    </location>
</feature>
<evidence type="ECO:0000313" key="4">
    <source>
        <dbReference type="Proteomes" id="UP000320672"/>
    </source>
</evidence>
<dbReference type="InterPro" id="IPR036378">
    <property type="entry name" value="FAS1_dom_sf"/>
</dbReference>
<evidence type="ECO:0000256" key="1">
    <source>
        <dbReference type="SAM" id="SignalP"/>
    </source>
</evidence>
<keyword evidence="4" id="KW-1185">Reference proteome</keyword>
<dbReference type="EMBL" id="CP036262">
    <property type="protein sequence ID" value="QDS91777.1"/>
    <property type="molecule type" value="Genomic_DNA"/>
</dbReference>
<evidence type="ECO:0000313" key="3">
    <source>
        <dbReference type="EMBL" id="QDS91777.1"/>
    </source>
</evidence>
<organism evidence="3 4">
    <name type="scientific">Roseimaritima multifibrata</name>
    <dbReference type="NCBI Taxonomy" id="1930274"/>
    <lineage>
        <taxon>Bacteria</taxon>
        <taxon>Pseudomonadati</taxon>
        <taxon>Planctomycetota</taxon>
        <taxon>Planctomycetia</taxon>
        <taxon>Pirellulales</taxon>
        <taxon>Pirellulaceae</taxon>
        <taxon>Roseimaritima</taxon>
    </lineage>
</organism>
<dbReference type="SMART" id="SM00554">
    <property type="entry name" value="FAS1"/>
    <property type="match status" value="1"/>
</dbReference>
<proteinExistence type="predicted"/>
<evidence type="ECO:0000259" key="2">
    <source>
        <dbReference type="PROSITE" id="PS50213"/>
    </source>
</evidence>
<dbReference type="OrthoDB" id="9800666at2"/>
<dbReference type="InterPro" id="IPR050904">
    <property type="entry name" value="Adhesion/Biosynth-related"/>
</dbReference>
<dbReference type="FunFam" id="2.30.180.10:FF:000019">
    <property type="entry name" value="Cell surface lipoprotein"/>
    <property type="match status" value="1"/>
</dbReference>
<dbReference type="Gene3D" id="2.30.180.10">
    <property type="entry name" value="FAS1 domain"/>
    <property type="match status" value="1"/>
</dbReference>
<dbReference type="SUPFAM" id="SSF82153">
    <property type="entry name" value="FAS1 domain"/>
    <property type="match status" value="1"/>
</dbReference>
<dbReference type="PANTHER" id="PTHR10900:SF77">
    <property type="entry name" value="FI19380P1"/>
    <property type="match status" value="1"/>
</dbReference>
<keyword evidence="1" id="KW-0732">Signal</keyword>
<dbReference type="GO" id="GO:0005615">
    <property type="term" value="C:extracellular space"/>
    <property type="evidence" value="ECO:0007669"/>
    <property type="project" value="TreeGrafter"/>
</dbReference>
<dbReference type="KEGG" id="rml:FF011L_05120"/>
<dbReference type="RefSeq" id="WP_145349928.1">
    <property type="nucleotide sequence ID" value="NZ_CP036262.1"/>
</dbReference>
<name>A0A517MAG6_9BACT</name>
<protein>
    <submittedName>
        <fullName evidence="3">Immunogenic protein MPT70</fullName>
    </submittedName>
</protein>
<dbReference type="AlphaFoldDB" id="A0A517MAG6"/>
<reference evidence="3 4" key="1">
    <citation type="submission" date="2019-02" db="EMBL/GenBank/DDBJ databases">
        <title>Deep-cultivation of Planctomycetes and their phenomic and genomic characterization uncovers novel biology.</title>
        <authorList>
            <person name="Wiegand S."/>
            <person name="Jogler M."/>
            <person name="Boedeker C."/>
            <person name="Pinto D."/>
            <person name="Vollmers J."/>
            <person name="Rivas-Marin E."/>
            <person name="Kohn T."/>
            <person name="Peeters S.H."/>
            <person name="Heuer A."/>
            <person name="Rast P."/>
            <person name="Oberbeckmann S."/>
            <person name="Bunk B."/>
            <person name="Jeske O."/>
            <person name="Meyerdierks A."/>
            <person name="Storesund J.E."/>
            <person name="Kallscheuer N."/>
            <person name="Luecker S."/>
            <person name="Lage O.M."/>
            <person name="Pohl T."/>
            <person name="Merkel B.J."/>
            <person name="Hornburger P."/>
            <person name="Mueller R.-W."/>
            <person name="Bruemmer F."/>
            <person name="Labrenz M."/>
            <person name="Spormann A.M."/>
            <person name="Op den Camp H."/>
            <person name="Overmann J."/>
            <person name="Amann R."/>
            <person name="Jetten M.S.M."/>
            <person name="Mascher T."/>
            <person name="Medema M.H."/>
            <person name="Devos D.P."/>
            <person name="Kaster A.-K."/>
            <person name="Ovreas L."/>
            <person name="Rohde M."/>
            <person name="Galperin M.Y."/>
            <person name="Jogler C."/>
        </authorList>
    </citation>
    <scope>NUCLEOTIDE SEQUENCE [LARGE SCALE GENOMIC DNA]</scope>
    <source>
        <strain evidence="3 4">FF011L</strain>
    </source>
</reference>
<gene>
    <name evidence="3" type="ORF">FF011L_05120</name>
</gene>
<accession>A0A517MAG6</accession>
<feature type="chain" id="PRO_5022040246" evidence="1">
    <location>
        <begin position="24"/>
        <end position="166"/>
    </location>
</feature>
<dbReference type="PROSITE" id="PS50213">
    <property type="entry name" value="FAS1"/>
    <property type="match status" value="1"/>
</dbReference>